<name>A0A8T0UFJ7_PANVG</name>
<protein>
    <submittedName>
        <fullName evidence="2">Uncharacterized protein</fullName>
    </submittedName>
</protein>
<accession>A0A8T0UFJ7</accession>
<organism evidence="2 3">
    <name type="scientific">Panicum virgatum</name>
    <name type="common">Blackwell switchgrass</name>
    <dbReference type="NCBI Taxonomy" id="38727"/>
    <lineage>
        <taxon>Eukaryota</taxon>
        <taxon>Viridiplantae</taxon>
        <taxon>Streptophyta</taxon>
        <taxon>Embryophyta</taxon>
        <taxon>Tracheophyta</taxon>
        <taxon>Spermatophyta</taxon>
        <taxon>Magnoliopsida</taxon>
        <taxon>Liliopsida</taxon>
        <taxon>Poales</taxon>
        <taxon>Poaceae</taxon>
        <taxon>PACMAD clade</taxon>
        <taxon>Panicoideae</taxon>
        <taxon>Panicodae</taxon>
        <taxon>Paniceae</taxon>
        <taxon>Panicinae</taxon>
        <taxon>Panicum</taxon>
        <taxon>Panicum sect. Hiantes</taxon>
    </lineage>
</organism>
<feature type="region of interest" description="Disordered" evidence="1">
    <location>
        <begin position="23"/>
        <end position="47"/>
    </location>
</feature>
<feature type="compositionally biased region" description="Basic residues" evidence="1">
    <location>
        <begin position="144"/>
        <end position="157"/>
    </location>
</feature>
<dbReference type="EMBL" id="CM029042">
    <property type="protein sequence ID" value="KAG2620838.1"/>
    <property type="molecule type" value="Genomic_DNA"/>
</dbReference>
<feature type="region of interest" description="Disordered" evidence="1">
    <location>
        <begin position="101"/>
        <end position="157"/>
    </location>
</feature>
<dbReference type="Proteomes" id="UP000823388">
    <property type="component" value="Chromosome 3N"/>
</dbReference>
<evidence type="ECO:0000256" key="1">
    <source>
        <dbReference type="SAM" id="MobiDB-lite"/>
    </source>
</evidence>
<feature type="compositionally biased region" description="Basic residues" evidence="1">
    <location>
        <begin position="23"/>
        <end position="34"/>
    </location>
</feature>
<keyword evidence="3" id="KW-1185">Reference proteome</keyword>
<comment type="caution">
    <text evidence="2">The sequence shown here is derived from an EMBL/GenBank/DDBJ whole genome shotgun (WGS) entry which is preliminary data.</text>
</comment>
<dbReference type="AlphaFoldDB" id="A0A8T0UFJ7"/>
<proteinExistence type="predicted"/>
<evidence type="ECO:0000313" key="3">
    <source>
        <dbReference type="Proteomes" id="UP000823388"/>
    </source>
</evidence>
<reference evidence="2" key="1">
    <citation type="submission" date="2020-05" db="EMBL/GenBank/DDBJ databases">
        <title>WGS assembly of Panicum virgatum.</title>
        <authorList>
            <person name="Lovell J.T."/>
            <person name="Jenkins J."/>
            <person name="Shu S."/>
            <person name="Juenger T.E."/>
            <person name="Schmutz J."/>
        </authorList>
    </citation>
    <scope>NUCLEOTIDE SEQUENCE</scope>
    <source>
        <strain evidence="2">AP13</strain>
    </source>
</reference>
<sequence length="157" mass="17295">MHCMYCQPDQHNQATCELKKLGLRPKQQPKRKHSLQADDAAQPSFEAQDSYEFYNDASVPQGSSQLLSQMSITMLSQMTNKGSIPSRLVQNLGHLPDAEFVVSNRPTDRPGVPMTTATKAGKQATTKKKKTTKQGAHGGDKQNQAKKKKSNKKAAVK</sequence>
<feature type="compositionally biased region" description="Low complexity" evidence="1">
    <location>
        <begin position="115"/>
        <end position="124"/>
    </location>
</feature>
<evidence type="ECO:0000313" key="2">
    <source>
        <dbReference type="EMBL" id="KAG2620838.1"/>
    </source>
</evidence>
<gene>
    <name evidence="2" type="ORF">PVAP13_3NG242201</name>
</gene>